<feature type="compositionally biased region" description="Polar residues" evidence="1">
    <location>
        <begin position="257"/>
        <end position="275"/>
    </location>
</feature>
<sequence length="281" mass="31254">MAISGSPEFEIKHNEDKCFSSLVSKETSKIINPSFRVYYGDVSGTVPFMWETRPGTPKHHTFYDCDTTIIPPLTPPPSYYSTNINKPLKSRSKSRLFHTLLRKINLKKVSQFQMSSYVSSLFFSTSSQLSLSDTMTPSLHGGGRQFSGRGTLFDDDHKKVFPSRISDGESPDQGKSPAVGSLSRNRNEKLIPFPSYSWKCPRKPRSAKQILSDGTRKGHQEKPTNGACDHEPIKKRLTIDSMPKSIAPPVVEKNSEDNPQPRQSLCTLPATSAASVATMIE</sequence>
<evidence type="ECO:0000313" key="2">
    <source>
        <dbReference type="EMBL" id="KAL2509927.1"/>
    </source>
</evidence>
<gene>
    <name evidence="2" type="ORF">Fot_33574</name>
</gene>
<keyword evidence="3" id="KW-1185">Reference proteome</keyword>
<dbReference type="PANTHER" id="PTHR33257">
    <property type="entry name" value="OS05G0165500 PROTEIN"/>
    <property type="match status" value="1"/>
</dbReference>
<evidence type="ECO:0000313" key="3">
    <source>
        <dbReference type="Proteomes" id="UP001604277"/>
    </source>
</evidence>
<dbReference type="Proteomes" id="UP001604277">
    <property type="component" value="Unassembled WGS sequence"/>
</dbReference>
<proteinExistence type="predicted"/>
<reference evidence="3" key="1">
    <citation type="submission" date="2024-07" db="EMBL/GenBank/DDBJ databases">
        <title>Two chromosome-level genome assemblies of Korean endemic species Abeliophyllum distichum and Forsythia ovata (Oleaceae).</title>
        <authorList>
            <person name="Jang H."/>
        </authorList>
    </citation>
    <scope>NUCLEOTIDE SEQUENCE [LARGE SCALE GENOMIC DNA]</scope>
</reference>
<dbReference type="EMBL" id="JBFOLJ010000009">
    <property type="protein sequence ID" value="KAL2509927.1"/>
    <property type="molecule type" value="Genomic_DNA"/>
</dbReference>
<accession>A0ABD1TB19</accession>
<feature type="region of interest" description="Disordered" evidence="1">
    <location>
        <begin position="133"/>
        <end position="186"/>
    </location>
</feature>
<organism evidence="2 3">
    <name type="scientific">Forsythia ovata</name>
    <dbReference type="NCBI Taxonomy" id="205694"/>
    <lineage>
        <taxon>Eukaryota</taxon>
        <taxon>Viridiplantae</taxon>
        <taxon>Streptophyta</taxon>
        <taxon>Embryophyta</taxon>
        <taxon>Tracheophyta</taxon>
        <taxon>Spermatophyta</taxon>
        <taxon>Magnoliopsida</taxon>
        <taxon>eudicotyledons</taxon>
        <taxon>Gunneridae</taxon>
        <taxon>Pentapetalae</taxon>
        <taxon>asterids</taxon>
        <taxon>lamiids</taxon>
        <taxon>Lamiales</taxon>
        <taxon>Oleaceae</taxon>
        <taxon>Forsythieae</taxon>
        <taxon>Forsythia</taxon>
    </lineage>
</organism>
<feature type="region of interest" description="Disordered" evidence="1">
    <location>
        <begin position="200"/>
        <end position="281"/>
    </location>
</feature>
<feature type="compositionally biased region" description="Basic and acidic residues" evidence="1">
    <location>
        <begin position="214"/>
        <end position="238"/>
    </location>
</feature>
<protein>
    <submittedName>
        <fullName evidence="2">Uncharacterized protein</fullName>
    </submittedName>
</protein>
<evidence type="ECO:0000256" key="1">
    <source>
        <dbReference type="SAM" id="MobiDB-lite"/>
    </source>
</evidence>
<dbReference type="AlphaFoldDB" id="A0ABD1TB19"/>
<name>A0ABD1TB19_9LAMI</name>
<dbReference type="PANTHER" id="PTHR33257:SF58">
    <property type="entry name" value="REJ DOMAIN-CONTAINING PROTEIN"/>
    <property type="match status" value="1"/>
</dbReference>
<comment type="caution">
    <text evidence="2">The sequence shown here is derived from an EMBL/GenBank/DDBJ whole genome shotgun (WGS) entry which is preliminary data.</text>
</comment>